<dbReference type="SUPFAM" id="SSF49899">
    <property type="entry name" value="Concanavalin A-like lectins/glucanases"/>
    <property type="match status" value="2"/>
</dbReference>
<protein>
    <submittedName>
        <fullName evidence="1">Uncharacterized protein</fullName>
    </submittedName>
</protein>
<comment type="caution">
    <text evidence="1">The sequence shown here is derived from an EMBL/GenBank/DDBJ whole genome shotgun (WGS) entry which is preliminary data.</text>
</comment>
<dbReference type="Proteomes" id="UP000663870">
    <property type="component" value="Unassembled WGS sequence"/>
</dbReference>
<dbReference type="Pfam" id="PF13385">
    <property type="entry name" value="Laminin_G_3"/>
    <property type="match status" value="2"/>
</dbReference>
<dbReference type="Proteomes" id="UP000663854">
    <property type="component" value="Unassembled WGS sequence"/>
</dbReference>
<gene>
    <name evidence="2" type="ORF">JXQ802_LOCUS36431</name>
    <name evidence="1" type="ORF">PYM288_LOCUS23445</name>
</gene>
<evidence type="ECO:0000313" key="3">
    <source>
        <dbReference type="Proteomes" id="UP000663854"/>
    </source>
</evidence>
<dbReference type="EMBL" id="CAJNOH010001087">
    <property type="protein sequence ID" value="CAF1174319.1"/>
    <property type="molecule type" value="Genomic_DNA"/>
</dbReference>
<proteinExistence type="predicted"/>
<dbReference type="Gene3D" id="2.60.120.200">
    <property type="match status" value="2"/>
</dbReference>
<evidence type="ECO:0000313" key="2">
    <source>
        <dbReference type="EMBL" id="CAF1430944.1"/>
    </source>
</evidence>
<sequence>MWTFDGNLNDFYGIFNAGPDNGRTATYVYPGYTGYGGALSLGLHGTSQSVSIATFLSIWHVSFTLEAWIYPTAFSWTYGGSPDNALFGQCQSQSTDRCLHIILRSQRIYFGFYGDDLQGNIAFQANQWYHVAYAYDQSTRQQYTYVNGVIFELLHDGQAGNFTIGMSTQINSPNNYFQGYFDQMSIVAYCKTAAQILDDATHVVYYKFDTTPGMTIDSGPLYINGISNGVSLTSSPSKVNQSLYFPSGTSYYQFQGLTYFGHSGWSYSISLWIYPLSSSGGTIVHASGGYGTDGVGNTGWCLPMLGFSSSGALYAQTTSSTSTLIVLTGPTVTLNSWTYVTITYSTTNGLRLYTDSTLQSSSTTAFTFISSGSPNTITLGNGLSGASSIYCPQGSITSAQYQGYIDSFSLYSRELTTANIATLYTTPQP</sequence>
<evidence type="ECO:0000313" key="4">
    <source>
        <dbReference type="Proteomes" id="UP000663870"/>
    </source>
</evidence>
<dbReference type="EMBL" id="CAJNOL010001869">
    <property type="protein sequence ID" value="CAF1430944.1"/>
    <property type="molecule type" value="Genomic_DNA"/>
</dbReference>
<accession>A0A814UEW3</accession>
<dbReference type="AlphaFoldDB" id="A0A814UEW3"/>
<name>A0A814UEW3_9BILA</name>
<dbReference type="InterPro" id="IPR013320">
    <property type="entry name" value="ConA-like_dom_sf"/>
</dbReference>
<organism evidence="1 3">
    <name type="scientific">Rotaria sordida</name>
    <dbReference type="NCBI Taxonomy" id="392033"/>
    <lineage>
        <taxon>Eukaryota</taxon>
        <taxon>Metazoa</taxon>
        <taxon>Spiralia</taxon>
        <taxon>Gnathifera</taxon>
        <taxon>Rotifera</taxon>
        <taxon>Eurotatoria</taxon>
        <taxon>Bdelloidea</taxon>
        <taxon>Philodinida</taxon>
        <taxon>Philodinidae</taxon>
        <taxon>Rotaria</taxon>
    </lineage>
</organism>
<keyword evidence="4" id="KW-1185">Reference proteome</keyword>
<reference evidence="1" key="1">
    <citation type="submission" date="2021-02" db="EMBL/GenBank/DDBJ databases">
        <authorList>
            <person name="Nowell W R."/>
        </authorList>
    </citation>
    <scope>NUCLEOTIDE SEQUENCE</scope>
</reference>
<evidence type="ECO:0000313" key="1">
    <source>
        <dbReference type="EMBL" id="CAF1174319.1"/>
    </source>
</evidence>